<evidence type="ECO:0000313" key="1">
    <source>
        <dbReference type="EMBL" id="MDB8741029.1"/>
    </source>
</evidence>
<gene>
    <name evidence="1" type="ORF">PNV70_02945</name>
</gene>
<reference evidence="1" key="1">
    <citation type="submission" date="2023-01" db="EMBL/GenBank/DDBJ databases">
        <title>Human gut microbiome strain richness.</title>
        <authorList>
            <person name="Chen-Liaw A."/>
        </authorList>
    </citation>
    <scope>NUCLEOTIDE SEQUENCE</scope>
    <source>
        <strain evidence="1">D59st1_B8_D59t2_181005</strain>
    </source>
</reference>
<proteinExistence type="predicted"/>
<dbReference type="RefSeq" id="WP_195551072.1">
    <property type="nucleotide sequence ID" value="NZ_JADMNX010000002.1"/>
</dbReference>
<evidence type="ECO:0000313" key="2">
    <source>
        <dbReference type="Proteomes" id="UP001211421"/>
    </source>
</evidence>
<protein>
    <submittedName>
        <fullName evidence="1">Uncharacterized protein</fullName>
    </submittedName>
</protein>
<accession>A0AAW6DZX2</accession>
<dbReference type="EMBL" id="JAQMLS010000002">
    <property type="protein sequence ID" value="MDB8741029.1"/>
    <property type="molecule type" value="Genomic_DNA"/>
</dbReference>
<dbReference type="Proteomes" id="UP001211421">
    <property type="component" value="Unassembled WGS sequence"/>
</dbReference>
<dbReference type="AlphaFoldDB" id="A0AAW6DZX2"/>
<organism evidence="1 2">
    <name type="scientific">Ruminococcus bicirculans</name>
    <name type="common">ex Wegman et al. 2014</name>
    <dbReference type="NCBI Taxonomy" id="1160721"/>
    <lineage>
        <taxon>Bacteria</taxon>
        <taxon>Bacillati</taxon>
        <taxon>Bacillota</taxon>
        <taxon>Clostridia</taxon>
        <taxon>Eubacteriales</taxon>
        <taxon>Oscillospiraceae</taxon>
        <taxon>Ruminococcus</taxon>
    </lineage>
</organism>
<name>A0AAW6DZX2_9FIRM</name>
<sequence length="48" mass="5316">MSIDWDGKDMPIVAKHLTKAVYEDCLKEEKATVDSISDFGKIANGITM</sequence>
<comment type="caution">
    <text evidence="1">The sequence shown here is derived from an EMBL/GenBank/DDBJ whole genome shotgun (WGS) entry which is preliminary data.</text>
</comment>